<reference evidence="1 2" key="1">
    <citation type="submission" date="2024-08" db="EMBL/GenBank/DDBJ databases">
        <authorList>
            <person name="Ishaq N."/>
        </authorList>
    </citation>
    <scope>NUCLEOTIDE SEQUENCE [LARGE SCALE GENOMIC DNA]</scope>
    <source>
        <strain evidence="1 2">DSM 18651</strain>
    </source>
</reference>
<comment type="caution">
    <text evidence="1">The sequence shown here is derived from an EMBL/GenBank/DDBJ whole genome shotgun (WGS) entry which is preliminary data.</text>
</comment>
<evidence type="ECO:0000313" key="2">
    <source>
        <dbReference type="Proteomes" id="UP001569428"/>
    </source>
</evidence>
<organism evidence="1 2">
    <name type="scientific">Microbulbifer epialgicus</name>
    <dbReference type="NCBI Taxonomy" id="393907"/>
    <lineage>
        <taxon>Bacteria</taxon>
        <taxon>Pseudomonadati</taxon>
        <taxon>Pseudomonadota</taxon>
        <taxon>Gammaproteobacteria</taxon>
        <taxon>Cellvibrionales</taxon>
        <taxon>Microbulbiferaceae</taxon>
        <taxon>Microbulbifer</taxon>
    </lineage>
</organism>
<dbReference type="EMBL" id="JBGMEK010000115">
    <property type="protein sequence ID" value="MFA0813635.1"/>
    <property type="molecule type" value="Genomic_DNA"/>
</dbReference>
<gene>
    <name evidence="1" type="ORF">ACCI49_22360</name>
</gene>
<keyword evidence="2" id="KW-1185">Reference proteome</keyword>
<evidence type="ECO:0000313" key="1">
    <source>
        <dbReference type="EMBL" id="MFA0813635.1"/>
    </source>
</evidence>
<name>A0ABV4P5I8_9GAMM</name>
<proteinExistence type="predicted"/>
<sequence length="96" mass="9939">MSGSYGLISVGRGVKRDAMQGMEKVALQERGRELRNGQIAAAEKQQKSTNMGAGGDIGMMAAKGTAVGGALKCSNRCACRAGSRCTFLGAGNVWIE</sequence>
<dbReference type="Proteomes" id="UP001569428">
    <property type="component" value="Unassembled WGS sequence"/>
</dbReference>
<protein>
    <submittedName>
        <fullName evidence="1">Uncharacterized protein</fullName>
    </submittedName>
</protein>
<dbReference type="RefSeq" id="WP_371841449.1">
    <property type="nucleotide sequence ID" value="NZ_JBGMEK010000115.1"/>
</dbReference>
<accession>A0ABV4P5I8</accession>